<dbReference type="Proteomes" id="UP000272490">
    <property type="component" value="Unassembled WGS sequence"/>
</dbReference>
<sequence>MKKIKFVMAIVLSATMLFNTAGLSYASVAVGEMDTYKNSVNSVLDYNEVDIIYSELDSEYNNYYNSEGAVIAPTDLSGLTRIITLIIAEHGATYGAGYAIGIFCKNHKIPYKVGQGALFAACSPLLPTIRAAVALGFDNGYHSR</sequence>
<evidence type="ECO:0000256" key="1">
    <source>
        <dbReference type="SAM" id="SignalP"/>
    </source>
</evidence>
<dbReference type="AlphaFoldDB" id="A0A3P3QWB1"/>
<comment type="caution">
    <text evidence="2">The sequence shown here is derived from an EMBL/GenBank/DDBJ whole genome shotgun (WGS) entry which is preliminary data.</text>
</comment>
<reference evidence="2 3" key="1">
    <citation type="submission" date="2018-11" db="EMBL/GenBank/DDBJ databases">
        <title>Genome sequencing of Lachnoanaerobaculum sp. KCOM 2030 (= ChDC B114).</title>
        <authorList>
            <person name="Kook J.-K."/>
            <person name="Park S.-N."/>
            <person name="Lim Y.K."/>
        </authorList>
    </citation>
    <scope>NUCLEOTIDE SEQUENCE [LARGE SCALE GENOMIC DNA]</scope>
    <source>
        <strain evidence="2 3">KCOM 2030</strain>
    </source>
</reference>
<keyword evidence="1" id="KW-0732">Signal</keyword>
<keyword evidence="3" id="KW-1185">Reference proteome</keyword>
<proteinExistence type="predicted"/>
<dbReference type="RefSeq" id="WP_128674043.1">
    <property type="nucleotide sequence ID" value="NZ_RRCO01000003.1"/>
</dbReference>
<organism evidence="2 3">
    <name type="scientific">Lachnoanaerobaculum gingivalis</name>
    <dbReference type="NCBI Taxonomy" id="2490855"/>
    <lineage>
        <taxon>Bacteria</taxon>
        <taxon>Bacillati</taxon>
        <taxon>Bacillota</taxon>
        <taxon>Clostridia</taxon>
        <taxon>Lachnospirales</taxon>
        <taxon>Lachnospiraceae</taxon>
        <taxon>Lachnoanaerobaculum</taxon>
    </lineage>
</organism>
<gene>
    <name evidence="2" type="ORF">EHV10_07095</name>
</gene>
<feature type="chain" id="PRO_5018198189" evidence="1">
    <location>
        <begin position="27"/>
        <end position="144"/>
    </location>
</feature>
<evidence type="ECO:0000313" key="3">
    <source>
        <dbReference type="Proteomes" id="UP000272490"/>
    </source>
</evidence>
<name>A0A3P3QWB1_9FIRM</name>
<accession>A0A3P3QWB1</accession>
<evidence type="ECO:0000313" key="2">
    <source>
        <dbReference type="EMBL" id="RRJ25405.1"/>
    </source>
</evidence>
<dbReference type="EMBL" id="RRCO01000003">
    <property type="protein sequence ID" value="RRJ25405.1"/>
    <property type="molecule type" value="Genomic_DNA"/>
</dbReference>
<protein>
    <submittedName>
        <fullName evidence="2">Uncharacterized protein</fullName>
    </submittedName>
</protein>
<feature type="signal peptide" evidence="1">
    <location>
        <begin position="1"/>
        <end position="26"/>
    </location>
</feature>